<sequence>MIGKVVDGVVDVTVNGNKLNSQAITIDGTSYLPVRDIGNVLGLKVDYDTATGVIVNTPSTDKQDKIKELGEKSREIFEERKKINDTIILPYEIDNGKPKDDDYYGAKKKIDEMTTELNDIYNKLQEISKQK</sequence>
<evidence type="ECO:0000313" key="3">
    <source>
        <dbReference type="Proteomes" id="UP000215509"/>
    </source>
</evidence>
<gene>
    <name evidence="2" type="ORF">CF651_22880</name>
</gene>
<accession>A0A229UKR8</accession>
<keyword evidence="3" id="KW-1185">Reference proteome</keyword>
<dbReference type="EMBL" id="NMQW01000036">
    <property type="protein sequence ID" value="OXM83961.1"/>
    <property type="molecule type" value="Genomic_DNA"/>
</dbReference>
<organism evidence="2 3">
    <name type="scientific">Paenibacillus rigui</name>
    <dbReference type="NCBI Taxonomy" id="554312"/>
    <lineage>
        <taxon>Bacteria</taxon>
        <taxon>Bacillati</taxon>
        <taxon>Bacillota</taxon>
        <taxon>Bacilli</taxon>
        <taxon>Bacillales</taxon>
        <taxon>Paenibacillaceae</taxon>
        <taxon>Paenibacillus</taxon>
    </lineage>
</organism>
<dbReference type="AlphaFoldDB" id="A0A229UKR8"/>
<proteinExistence type="predicted"/>
<evidence type="ECO:0000259" key="1">
    <source>
        <dbReference type="Pfam" id="PF07833"/>
    </source>
</evidence>
<feature type="domain" description="Copper amine oxidase-like N-terminal" evidence="1">
    <location>
        <begin position="13"/>
        <end position="73"/>
    </location>
</feature>
<reference evidence="2 3" key="1">
    <citation type="submission" date="2017-07" db="EMBL/GenBank/DDBJ databases">
        <title>Genome sequencing and assembly of Paenibacillus rigui.</title>
        <authorList>
            <person name="Mayilraj S."/>
        </authorList>
    </citation>
    <scope>NUCLEOTIDE SEQUENCE [LARGE SCALE GENOMIC DNA]</scope>
    <source>
        <strain evidence="2 3">JCM 16352</strain>
    </source>
</reference>
<name>A0A229UKR8_9BACL</name>
<dbReference type="Proteomes" id="UP000215509">
    <property type="component" value="Unassembled WGS sequence"/>
</dbReference>
<dbReference type="Pfam" id="PF07833">
    <property type="entry name" value="Cu_amine_oxidN1"/>
    <property type="match status" value="1"/>
</dbReference>
<protein>
    <recommendedName>
        <fullName evidence="1">Copper amine oxidase-like N-terminal domain-containing protein</fullName>
    </recommendedName>
</protein>
<dbReference type="InterPro" id="IPR012854">
    <property type="entry name" value="Cu_amine_oxidase-like_N"/>
</dbReference>
<evidence type="ECO:0000313" key="2">
    <source>
        <dbReference type="EMBL" id="OXM83961.1"/>
    </source>
</evidence>
<comment type="caution">
    <text evidence="2">The sequence shown here is derived from an EMBL/GenBank/DDBJ whole genome shotgun (WGS) entry which is preliminary data.</text>
</comment>